<dbReference type="SUPFAM" id="SSF52266">
    <property type="entry name" value="SGNH hydrolase"/>
    <property type="match status" value="1"/>
</dbReference>
<evidence type="ECO:0000313" key="2">
    <source>
        <dbReference type="EMBL" id="OQV15563.1"/>
    </source>
</evidence>
<comment type="caution">
    <text evidence="2">The sequence shown here is derived from an EMBL/GenBank/DDBJ whole genome shotgun (WGS) entry which is preliminary data.</text>
</comment>
<dbReference type="Gene3D" id="3.40.50.1110">
    <property type="entry name" value="SGNH hydrolase"/>
    <property type="match status" value="1"/>
</dbReference>
<dbReference type="PANTHER" id="PTHR14209">
    <property type="entry name" value="ISOAMYL ACETATE-HYDROLYZING ESTERASE 1"/>
    <property type="match status" value="1"/>
</dbReference>
<dbReference type="InterPro" id="IPR045136">
    <property type="entry name" value="Iah1-like"/>
</dbReference>
<protein>
    <submittedName>
        <fullName evidence="2">Isoamyl acetate-hydrolyzing esterase 1-like protein</fullName>
    </submittedName>
</protein>
<accession>A0A1W0WKA9</accession>
<dbReference type="OrthoDB" id="671439at2759"/>
<dbReference type="CDD" id="cd01838">
    <property type="entry name" value="Isoamyl_acetate_hydrolase_like"/>
    <property type="match status" value="1"/>
</dbReference>
<reference evidence="3" key="1">
    <citation type="submission" date="2017-01" db="EMBL/GenBank/DDBJ databases">
        <title>Comparative genomics of anhydrobiosis in the tardigrade Hypsibius dujardini.</title>
        <authorList>
            <person name="Yoshida Y."/>
            <person name="Koutsovoulos G."/>
            <person name="Laetsch D."/>
            <person name="Stevens L."/>
            <person name="Kumar S."/>
            <person name="Horikawa D."/>
            <person name="Ishino K."/>
            <person name="Komine S."/>
            <person name="Tomita M."/>
            <person name="Blaxter M."/>
            <person name="Arakawa K."/>
        </authorList>
    </citation>
    <scope>NUCLEOTIDE SEQUENCE [LARGE SCALE GENOMIC DNA]</scope>
    <source>
        <strain evidence="3">Z151</strain>
    </source>
</reference>
<gene>
    <name evidence="2" type="ORF">BV898_10281</name>
</gene>
<evidence type="ECO:0000259" key="1">
    <source>
        <dbReference type="Pfam" id="PF13472"/>
    </source>
</evidence>
<dbReference type="InterPro" id="IPR013830">
    <property type="entry name" value="SGNH_hydro"/>
</dbReference>
<organism evidence="2 3">
    <name type="scientific">Hypsibius exemplaris</name>
    <name type="common">Freshwater tardigrade</name>
    <dbReference type="NCBI Taxonomy" id="2072580"/>
    <lineage>
        <taxon>Eukaryota</taxon>
        <taxon>Metazoa</taxon>
        <taxon>Ecdysozoa</taxon>
        <taxon>Tardigrada</taxon>
        <taxon>Eutardigrada</taxon>
        <taxon>Parachela</taxon>
        <taxon>Hypsibioidea</taxon>
        <taxon>Hypsibiidae</taxon>
        <taxon>Hypsibius</taxon>
    </lineage>
</organism>
<dbReference type="Pfam" id="PF13472">
    <property type="entry name" value="Lipase_GDSL_2"/>
    <property type="match status" value="1"/>
</dbReference>
<name>A0A1W0WKA9_HYPEX</name>
<dbReference type="Proteomes" id="UP000192578">
    <property type="component" value="Unassembled WGS sequence"/>
</dbReference>
<dbReference type="EMBL" id="MTYJ01000087">
    <property type="protein sequence ID" value="OQV15563.1"/>
    <property type="molecule type" value="Genomic_DNA"/>
</dbReference>
<feature type="domain" description="SGNH hydrolase-type esterase" evidence="1">
    <location>
        <begin position="10"/>
        <end position="198"/>
    </location>
</feature>
<evidence type="ECO:0000313" key="3">
    <source>
        <dbReference type="Proteomes" id="UP000192578"/>
    </source>
</evidence>
<proteinExistence type="predicted"/>
<dbReference type="InterPro" id="IPR036514">
    <property type="entry name" value="SGNH_hydro_sf"/>
</dbReference>
<dbReference type="AlphaFoldDB" id="A0A1W0WKA9"/>
<sequence length="234" mass="26477">MISNWPQLILFGDSHFQFCFGTPGSFGSRLADKLQRRCDVLNRGFSGYNTVLAKQLLPEIFQGESLRDVVGVVILFGTNDAALEEPHQRSQRVSLEDYAQNLADIIAHFVANGVPKERIILVSPPPADDVAWEMNQRLRNEHSPRSNAEIEKYAQVVYEVARIHGTLFGNLHESILNSSDKWQVNYADGLHFNDAGSAVFFELLSPIVDRMLRAYPARYPLWTEIDFSNPSIKQ</sequence>
<dbReference type="PANTHER" id="PTHR14209:SF19">
    <property type="entry name" value="ISOAMYL ACETATE-HYDROLYZING ESTERASE 1 HOMOLOG"/>
    <property type="match status" value="1"/>
</dbReference>
<keyword evidence="3" id="KW-1185">Reference proteome</keyword>